<feature type="compositionally biased region" description="Basic residues" evidence="1">
    <location>
        <begin position="123"/>
        <end position="132"/>
    </location>
</feature>
<evidence type="ECO:0000256" key="1">
    <source>
        <dbReference type="SAM" id="MobiDB-lite"/>
    </source>
</evidence>
<evidence type="ECO:0000313" key="2">
    <source>
        <dbReference type="EMBL" id="KIW77341.1"/>
    </source>
</evidence>
<dbReference type="VEuPathDB" id="FungiDB:Z517_09787"/>
<feature type="region of interest" description="Disordered" evidence="1">
    <location>
        <begin position="101"/>
        <end position="163"/>
    </location>
</feature>
<dbReference type="GeneID" id="25309277"/>
<evidence type="ECO:0000313" key="3">
    <source>
        <dbReference type="Proteomes" id="UP000053029"/>
    </source>
</evidence>
<dbReference type="Proteomes" id="UP000053029">
    <property type="component" value="Unassembled WGS sequence"/>
</dbReference>
<dbReference type="EMBL" id="KN846974">
    <property type="protein sequence ID" value="KIW77341.1"/>
    <property type="molecule type" value="Genomic_DNA"/>
</dbReference>
<dbReference type="OrthoDB" id="4148495at2759"/>
<dbReference type="AlphaFoldDB" id="A0A0D2DI22"/>
<reference evidence="2 3" key="1">
    <citation type="submission" date="2015-01" db="EMBL/GenBank/DDBJ databases">
        <title>The Genome Sequence of Fonsecaea pedrosoi CBS 271.37.</title>
        <authorList>
            <consortium name="The Broad Institute Genomics Platform"/>
            <person name="Cuomo C."/>
            <person name="de Hoog S."/>
            <person name="Gorbushina A."/>
            <person name="Stielow B."/>
            <person name="Teixiera M."/>
            <person name="Abouelleil A."/>
            <person name="Chapman S.B."/>
            <person name="Priest M."/>
            <person name="Young S.K."/>
            <person name="Wortman J."/>
            <person name="Nusbaum C."/>
            <person name="Birren B."/>
        </authorList>
    </citation>
    <scope>NUCLEOTIDE SEQUENCE [LARGE SCALE GENOMIC DNA]</scope>
    <source>
        <strain evidence="2 3">CBS 271.37</strain>
    </source>
</reference>
<dbReference type="PANTHER" id="PTHR37540">
    <property type="entry name" value="TRANSCRIPTION FACTOR (ACR-2), PUTATIVE-RELATED-RELATED"/>
    <property type="match status" value="1"/>
</dbReference>
<proteinExistence type="predicted"/>
<dbReference type="STRING" id="1442368.A0A0D2DI22"/>
<keyword evidence="3" id="KW-1185">Reference proteome</keyword>
<feature type="compositionally biased region" description="Basic and acidic residues" evidence="1">
    <location>
        <begin position="133"/>
        <end position="144"/>
    </location>
</feature>
<dbReference type="RefSeq" id="XP_013281149.1">
    <property type="nucleotide sequence ID" value="XM_013425695.1"/>
</dbReference>
<organism evidence="2 3">
    <name type="scientific">Fonsecaea pedrosoi CBS 271.37</name>
    <dbReference type="NCBI Taxonomy" id="1442368"/>
    <lineage>
        <taxon>Eukaryota</taxon>
        <taxon>Fungi</taxon>
        <taxon>Dikarya</taxon>
        <taxon>Ascomycota</taxon>
        <taxon>Pezizomycotina</taxon>
        <taxon>Eurotiomycetes</taxon>
        <taxon>Chaetothyriomycetidae</taxon>
        <taxon>Chaetothyriales</taxon>
        <taxon>Herpotrichiellaceae</taxon>
        <taxon>Fonsecaea</taxon>
    </lineage>
</organism>
<dbReference type="HOGENOM" id="CLU_422125_0_0_1"/>
<dbReference type="PANTHER" id="PTHR37540:SF5">
    <property type="entry name" value="TRANSCRIPTION FACTOR DOMAIN-CONTAINING PROTEIN"/>
    <property type="match status" value="1"/>
</dbReference>
<protein>
    <submittedName>
        <fullName evidence="2">Unplaced genomic scaffold supercont1.6, whole genome shotgun sequence</fullName>
    </submittedName>
</protein>
<accession>A0A0D2DI22</accession>
<gene>
    <name evidence="2" type="ORF">Z517_09787</name>
</gene>
<sequence length="633" mass="70326">MAVLDQTPAQFEFATFNSVKVGTPGAASNKAPFLFIVKTPASGALSRSTTRSAAASINSHAQRWAQEVASSKAVGGSSTQRQTDTLLFEQCLTKCRVSRLLDDPTKPSKGRRSANAKQITHIPTRRVRKTKRGVSESRSPRTDKGSSASPEAESRRQQDFSEDEYLDNEAVQSLLGPSPGPSQKSVVDPFDYTAGTIDSDALPILQYYLSFALLSTPQRDDGQRPRDTALGQYFSSIHAIIQGCMQKNVHMYALLAATASRMRRVSGISFHADNGPELYLHKALHCLRLLLDSQSAAEDRQIILDIYYLSVCGWYMGNYEESKTHFNILKHFWKTLTPQQSTLDQYIYDLLSHNAVFLGSDVADPAKSATTPELLCPSVSSEKISKSLSWQSNRVSSSQHCSAFPEALEQSTYSPELKHVVRELPSLLRLFDHFLQYPDFIGPEVDWVLSKSKFLILRLLENPSYGVELCCRLALVLLLQHLSQTTLAKFHCTDESIYSSSAPEKGPITDAAVISKRLKRQLQYEILQPSTKSPSGLDNASRASGETHVAWSGKSDHLLLWIVITGFIGTRNTDQKDECRWFRTRTVSLMRVLGIGTTKLLKDLMKSFVWAEGMLDDEALEELVRLGSGDDGE</sequence>
<name>A0A0D2DI22_9EURO</name>